<name>A0A5C6EJX5_9BACT</name>
<comment type="caution">
    <text evidence="2">The sequence shown here is derived from an EMBL/GenBank/DDBJ whole genome shotgun (WGS) entry which is preliminary data.</text>
</comment>
<dbReference type="Pfam" id="PF07596">
    <property type="entry name" value="SBP_bac_10"/>
    <property type="match status" value="1"/>
</dbReference>
<evidence type="ECO:0000313" key="2">
    <source>
        <dbReference type="EMBL" id="TWU48810.1"/>
    </source>
</evidence>
<dbReference type="Gene3D" id="3.30.700.10">
    <property type="entry name" value="Glycoprotein, Type 4 Pilin"/>
    <property type="match status" value="1"/>
</dbReference>
<keyword evidence="3" id="KW-1185">Reference proteome</keyword>
<dbReference type="NCBIfam" id="TIGR02532">
    <property type="entry name" value="IV_pilin_GFxxxE"/>
    <property type="match status" value="1"/>
</dbReference>
<dbReference type="AlphaFoldDB" id="A0A5C6EJX5"/>
<proteinExistence type="predicted"/>
<dbReference type="InterPro" id="IPR045584">
    <property type="entry name" value="Pilin-like"/>
</dbReference>
<dbReference type="InterPro" id="IPR012902">
    <property type="entry name" value="N_methyl_site"/>
</dbReference>
<dbReference type="InterPro" id="IPR011453">
    <property type="entry name" value="DUF1559"/>
</dbReference>
<protein>
    <submittedName>
        <fullName evidence="2">Putative major pilin subunit</fullName>
    </submittedName>
</protein>
<dbReference type="InterPro" id="IPR027558">
    <property type="entry name" value="Pre_pil_HX9DG_C"/>
</dbReference>
<dbReference type="Pfam" id="PF07963">
    <property type="entry name" value="N_methyl"/>
    <property type="match status" value="1"/>
</dbReference>
<dbReference type="SUPFAM" id="SSF54523">
    <property type="entry name" value="Pili subunits"/>
    <property type="match status" value="1"/>
</dbReference>
<reference evidence="2 3" key="1">
    <citation type="submission" date="2019-02" db="EMBL/GenBank/DDBJ databases">
        <title>Deep-cultivation of Planctomycetes and their phenomic and genomic characterization uncovers novel biology.</title>
        <authorList>
            <person name="Wiegand S."/>
            <person name="Jogler M."/>
            <person name="Boedeker C."/>
            <person name="Pinto D."/>
            <person name="Vollmers J."/>
            <person name="Rivas-Marin E."/>
            <person name="Kohn T."/>
            <person name="Peeters S.H."/>
            <person name="Heuer A."/>
            <person name="Rast P."/>
            <person name="Oberbeckmann S."/>
            <person name="Bunk B."/>
            <person name="Jeske O."/>
            <person name="Meyerdierks A."/>
            <person name="Storesund J.E."/>
            <person name="Kallscheuer N."/>
            <person name="Luecker S."/>
            <person name="Lage O.M."/>
            <person name="Pohl T."/>
            <person name="Merkel B.J."/>
            <person name="Hornburger P."/>
            <person name="Mueller R.-W."/>
            <person name="Bruemmer F."/>
            <person name="Labrenz M."/>
            <person name="Spormann A.M."/>
            <person name="Op Den Camp H."/>
            <person name="Overmann J."/>
            <person name="Amann R."/>
            <person name="Jetten M.S.M."/>
            <person name="Mascher T."/>
            <person name="Medema M.H."/>
            <person name="Devos D.P."/>
            <person name="Kaster A.-K."/>
            <person name="Ovreas L."/>
            <person name="Rohde M."/>
            <person name="Galperin M.Y."/>
            <person name="Jogler C."/>
        </authorList>
    </citation>
    <scope>NUCLEOTIDE SEQUENCE [LARGE SCALE GENOMIC DNA]</scope>
    <source>
        <strain evidence="2 3">Poly51</strain>
    </source>
</reference>
<dbReference type="PANTHER" id="PTHR30093">
    <property type="entry name" value="GENERAL SECRETION PATHWAY PROTEIN G"/>
    <property type="match status" value="1"/>
</dbReference>
<dbReference type="PANTHER" id="PTHR30093:SF2">
    <property type="entry name" value="TYPE II SECRETION SYSTEM PROTEIN H"/>
    <property type="match status" value="1"/>
</dbReference>
<dbReference type="PROSITE" id="PS00409">
    <property type="entry name" value="PROKAR_NTER_METHYL"/>
    <property type="match status" value="1"/>
</dbReference>
<dbReference type="Proteomes" id="UP000318288">
    <property type="component" value="Unassembled WGS sequence"/>
</dbReference>
<evidence type="ECO:0000259" key="1">
    <source>
        <dbReference type="Pfam" id="PF07596"/>
    </source>
</evidence>
<dbReference type="NCBIfam" id="TIGR04294">
    <property type="entry name" value="pre_pil_HX9DG"/>
    <property type="match status" value="1"/>
</dbReference>
<sequence length="310" mass="34266">MFEFSPSARRGFTLIELLVVIAIIGILVGLLLPAVQAAREAARRMTCSNNSKQYALAIHNYHAAFNSFPTGSRRSSPFGFWWGMAAESLPFMEESQRFETINFGAGHCGQFLRDVQSLGAADPSTSPIHTLLCPSDFRGGEKLLSGPNGPLPQSGDVGYVHPINYLGMAGNLDANIENTFQACGGIRDGDGLFYTDQARRFRDVLDGTAQTILFGERSIPEDLGWGWPMCGGDECEHYITATAGLYMGNHDPREYYQHLQHYWSWHFGGCHLTMADGSVHFTTYSLDYETYTELSTRAGHEVIPADDWGT</sequence>
<dbReference type="EMBL" id="SJPW01000006">
    <property type="protein sequence ID" value="TWU48810.1"/>
    <property type="molecule type" value="Genomic_DNA"/>
</dbReference>
<evidence type="ECO:0000313" key="3">
    <source>
        <dbReference type="Proteomes" id="UP000318288"/>
    </source>
</evidence>
<gene>
    <name evidence="2" type="ORF">Poly51_47140</name>
</gene>
<feature type="domain" description="DUF1559" evidence="1">
    <location>
        <begin position="36"/>
        <end position="288"/>
    </location>
</feature>
<accession>A0A5C6EJX5</accession>
<organism evidence="2 3">
    <name type="scientific">Rubripirellula tenax</name>
    <dbReference type="NCBI Taxonomy" id="2528015"/>
    <lineage>
        <taxon>Bacteria</taxon>
        <taxon>Pseudomonadati</taxon>
        <taxon>Planctomycetota</taxon>
        <taxon>Planctomycetia</taxon>
        <taxon>Pirellulales</taxon>
        <taxon>Pirellulaceae</taxon>
        <taxon>Rubripirellula</taxon>
    </lineage>
</organism>